<dbReference type="AlphaFoldDB" id="A0A5M6CPL0"/>
<sequence>MLLQNKSLLIITALALAISCNKIKHSDPVPPPPCVQPEDTCDFWSPSAGLVSISGPATASIGQTVQLIIGVTGNNGCADAAQVSAIATGNSISLTGNVHYHGCICTQALTEETALYNFTPAQAGTYTFHGTTYEGAPVVHTIVVQ</sequence>
<accession>A0A5M6CPL0</accession>
<dbReference type="Proteomes" id="UP000323632">
    <property type="component" value="Unassembled WGS sequence"/>
</dbReference>
<gene>
    <name evidence="1" type="ORF">F0919_04540</name>
</gene>
<dbReference type="EMBL" id="VWSH01000001">
    <property type="protein sequence ID" value="KAA5536946.1"/>
    <property type="molecule type" value="Genomic_DNA"/>
</dbReference>
<proteinExistence type="predicted"/>
<reference evidence="1 2" key="1">
    <citation type="submission" date="2019-09" db="EMBL/GenBank/DDBJ databases">
        <title>Genome sequence and assembly of Taibaiella sp.</title>
        <authorList>
            <person name="Chhetri G."/>
        </authorList>
    </citation>
    <scope>NUCLEOTIDE SEQUENCE [LARGE SCALE GENOMIC DNA]</scope>
    <source>
        <strain evidence="1 2">KVB11</strain>
    </source>
</reference>
<dbReference type="RefSeq" id="WP_150031523.1">
    <property type="nucleotide sequence ID" value="NZ_VWSH01000001.1"/>
</dbReference>
<keyword evidence="2" id="KW-1185">Reference proteome</keyword>
<evidence type="ECO:0000313" key="1">
    <source>
        <dbReference type="EMBL" id="KAA5536946.1"/>
    </source>
</evidence>
<evidence type="ECO:0000313" key="2">
    <source>
        <dbReference type="Proteomes" id="UP000323632"/>
    </source>
</evidence>
<organism evidence="1 2">
    <name type="scientific">Taibaiella lutea</name>
    <dbReference type="NCBI Taxonomy" id="2608001"/>
    <lineage>
        <taxon>Bacteria</taxon>
        <taxon>Pseudomonadati</taxon>
        <taxon>Bacteroidota</taxon>
        <taxon>Chitinophagia</taxon>
        <taxon>Chitinophagales</taxon>
        <taxon>Chitinophagaceae</taxon>
        <taxon>Taibaiella</taxon>
    </lineage>
</organism>
<dbReference type="PROSITE" id="PS51257">
    <property type="entry name" value="PROKAR_LIPOPROTEIN"/>
    <property type="match status" value="1"/>
</dbReference>
<name>A0A5M6CPL0_9BACT</name>
<protein>
    <submittedName>
        <fullName evidence="1">Uncharacterized protein</fullName>
    </submittedName>
</protein>
<comment type="caution">
    <text evidence="1">The sequence shown here is derived from an EMBL/GenBank/DDBJ whole genome shotgun (WGS) entry which is preliminary data.</text>
</comment>